<comment type="caution">
    <text evidence="1">The sequence shown here is derived from an EMBL/GenBank/DDBJ whole genome shotgun (WGS) entry which is preliminary data.</text>
</comment>
<evidence type="ECO:0000313" key="2">
    <source>
        <dbReference type="Proteomes" id="UP000216339"/>
    </source>
</evidence>
<keyword evidence="2" id="KW-1185">Reference proteome</keyword>
<evidence type="ECO:0000313" key="1">
    <source>
        <dbReference type="EMBL" id="PAP77424.1"/>
    </source>
</evidence>
<name>A0A271J2Z9_9BACT</name>
<protein>
    <submittedName>
        <fullName evidence="1">Uncharacterized protein</fullName>
    </submittedName>
</protein>
<proteinExistence type="predicted"/>
<organism evidence="1 2">
    <name type="scientific">Rubrivirga marina</name>
    <dbReference type="NCBI Taxonomy" id="1196024"/>
    <lineage>
        <taxon>Bacteria</taxon>
        <taxon>Pseudomonadati</taxon>
        <taxon>Rhodothermota</taxon>
        <taxon>Rhodothermia</taxon>
        <taxon>Rhodothermales</taxon>
        <taxon>Rubricoccaceae</taxon>
        <taxon>Rubrivirga</taxon>
    </lineage>
</organism>
<dbReference type="EMBL" id="MQWD01000001">
    <property type="protein sequence ID" value="PAP77424.1"/>
    <property type="molecule type" value="Genomic_DNA"/>
</dbReference>
<dbReference type="RefSeq" id="WP_095511090.1">
    <property type="nucleotide sequence ID" value="NZ_MQWD01000001.1"/>
</dbReference>
<reference evidence="1 2" key="1">
    <citation type="submission" date="2016-11" db="EMBL/GenBank/DDBJ databases">
        <title>Study of marine rhodopsin-containing bacteria.</title>
        <authorList>
            <person name="Yoshizawa S."/>
            <person name="Kumagai Y."/>
            <person name="Kogure K."/>
        </authorList>
    </citation>
    <scope>NUCLEOTIDE SEQUENCE [LARGE SCALE GENOMIC DNA]</scope>
    <source>
        <strain evidence="1 2">SAORIC-28</strain>
    </source>
</reference>
<dbReference type="AlphaFoldDB" id="A0A271J2Z9"/>
<sequence>MTRSQIPALQRAFDTFEAAPTDRRNAHLADYSFRFDADAPRPAVTRPDGPGDSWTLAQTLQEIRFRNARLVRTTRGLRVRHAHRMLELSAAVRRHAEAVDLWLDLDQPAPAHDWDDEVTLQAAWLRARLASPQTPLVLRPGVSITDWPTFSASVEGRLVEGPDAPCADGLRRDLRDLYERYAQTDVRPFVRRAAAKAA</sequence>
<dbReference type="Proteomes" id="UP000216339">
    <property type="component" value="Unassembled WGS sequence"/>
</dbReference>
<gene>
    <name evidence="1" type="ORF">BSZ37_13745</name>
</gene>
<accession>A0A271J2Z9</accession>